<feature type="non-terminal residue" evidence="1">
    <location>
        <position position="26"/>
    </location>
</feature>
<protein>
    <submittedName>
        <fullName evidence="1">Uncharacterized protein</fullName>
    </submittedName>
</protein>
<reference evidence="1" key="1">
    <citation type="submission" date="2021-02" db="EMBL/GenBank/DDBJ databases">
        <authorList>
            <person name="Nowell W R."/>
        </authorList>
    </citation>
    <scope>NUCLEOTIDE SEQUENCE</scope>
</reference>
<organism evidence="1 2">
    <name type="scientific">Adineta steineri</name>
    <dbReference type="NCBI Taxonomy" id="433720"/>
    <lineage>
        <taxon>Eukaryota</taxon>
        <taxon>Metazoa</taxon>
        <taxon>Spiralia</taxon>
        <taxon>Gnathifera</taxon>
        <taxon>Rotifera</taxon>
        <taxon>Eurotatoria</taxon>
        <taxon>Bdelloidea</taxon>
        <taxon>Adinetida</taxon>
        <taxon>Adinetidae</taxon>
        <taxon>Adineta</taxon>
    </lineage>
</organism>
<comment type="caution">
    <text evidence="1">The sequence shown here is derived from an EMBL/GenBank/DDBJ whole genome shotgun (WGS) entry which is preliminary data.</text>
</comment>
<dbReference type="EMBL" id="CAJOBB010012041">
    <property type="protein sequence ID" value="CAF4270358.1"/>
    <property type="molecule type" value="Genomic_DNA"/>
</dbReference>
<name>A0A820G2X8_9BILA</name>
<evidence type="ECO:0000313" key="1">
    <source>
        <dbReference type="EMBL" id="CAF4270358.1"/>
    </source>
</evidence>
<evidence type="ECO:0000313" key="2">
    <source>
        <dbReference type="Proteomes" id="UP000663868"/>
    </source>
</evidence>
<proteinExistence type="predicted"/>
<accession>A0A820G2X8</accession>
<gene>
    <name evidence="1" type="ORF">KXQ929_LOCUS43855</name>
</gene>
<dbReference type="Proteomes" id="UP000663868">
    <property type="component" value="Unassembled WGS sequence"/>
</dbReference>
<sequence>MDHCMFGMPWVIWMTSQTNGDIYICV</sequence>
<dbReference type="AlphaFoldDB" id="A0A820G2X8"/>